<dbReference type="OrthoDB" id="5287955at2"/>
<protein>
    <submittedName>
        <fullName evidence="1">Uncharacterized protein</fullName>
    </submittedName>
</protein>
<sequence length="739" mass="82380">MISPDYFSFRWSWYSPVLNRQEQPAERCAIEVRRLPIRVSGRDAGEYIPYAVHPEIKKTISASLHRLQDYAIRYMVRGEKVSAHSLPGMDERMRSMVAHLRKQNPHLSRDMLHHWCADPKGATALLKVCEVLWEQGWKQDQMDAAPWVPAVNVLLLKMIRHGIASLSSEESGTSNHVMLCVVGGLYVWALQAFLKRYLEGVVEVSRIASYESMMLPVTPMVFLHHQPESNLLSDDSRLIRYYGLEPEIVPQLRYLRGKVGFKNEGGMLALLGKDKLGEHLLRRSWARLSLWKLAMKSGHGAWMRWVLDAKLLDKLLAGQMQPDAASMENLKTHVDEPVAAWLLAHLSGGRAAKNAGEPWLRDNITLLAFRVFDEDVRVEIARREAEKSWIDKAVHSAPARSSIQGGSSTARGVGGLRSTANVQLAHDLEQAWQDGELVLIQPDAGKALHSGKALSLRHGCMRIEWSEFLAGMHAISGPSAAEFLDKKFLPNLLSVVNANESIFLDECSASGCLLRGSVLALTETGVLLRKSLHHLYDELCEQRALDADTLVYPPLSICMDMTGEWIFSEQQHARLGSQRIAFSLAVTQVDAGVCRDSNVERLMKTCVGKYGLKPIGGVNVEPVPGNDGVKVQLLHNTGFAMTSSAMKELTSVLSSRAEIRELRPDHRDLASILDEYQFPAGGLDLLVIQRHGEKEQEPWVLMKAGKPCLAGVDVDLFELLDEDAAATRQIVDHGLAHWV</sequence>
<organism evidence="1 2">
    <name type="scientific">Mariprofundus micogutta</name>
    <dbReference type="NCBI Taxonomy" id="1921010"/>
    <lineage>
        <taxon>Bacteria</taxon>
        <taxon>Pseudomonadati</taxon>
        <taxon>Pseudomonadota</taxon>
        <taxon>Candidatius Mariprofundia</taxon>
        <taxon>Mariprofundales</taxon>
        <taxon>Mariprofundaceae</taxon>
        <taxon>Mariprofundus</taxon>
    </lineage>
</organism>
<name>A0A1L8CM15_9PROT</name>
<gene>
    <name evidence="1" type="ORF">MMIC_P0907</name>
</gene>
<dbReference type="EMBL" id="BDFD01000006">
    <property type="protein sequence ID" value="GAV19946.1"/>
    <property type="molecule type" value="Genomic_DNA"/>
</dbReference>
<dbReference type="AlphaFoldDB" id="A0A1L8CM15"/>
<reference evidence="1 2" key="1">
    <citation type="journal article" date="2017" name="Arch. Microbiol.">
        <title>Mariprofundus micogutta sp. nov., a novel iron-oxidizing zetaproteobacterium isolated from a deep-sea hydrothermal field at the Bayonnaise knoll of the Izu-Ogasawara arc, and a description of Mariprofundales ord. nov. and Zetaproteobacteria classis nov.</title>
        <authorList>
            <person name="Makita H."/>
            <person name="Tanaka E."/>
            <person name="Mitsunobu S."/>
            <person name="Miyazaki M."/>
            <person name="Nunoura T."/>
            <person name="Uematsu K."/>
            <person name="Takaki Y."/>
            <person name="Nishi S."/>
            <person name="Shimamura S."/>
            <person name="Takai K."/>
        </authorList>
    </citation>
    <scope>NUCLEOTIDE SEQUENCE [LARGE SCALE GENOMIC DNA]</scope>
    <source>
        <strain evidence="1 2">ET2</strain>
    </source>
</reference>
<dbReference type="Proteomes" id="UP000231632">
    <property type="component" value="Unassembled WGS sequence"/>
</dbReference>
<keyword evidence="2" id="KW-1185">Reference proteome</keyword>
<evidence type="ECO:0000313" key="1">
    <source>
        <dbReference type="EMBL" id="GAV19946.1"/>
    </source>
</evidence>
<dbReference type="RefSeq" id="WP_072659280.1">
    <property type="nucleotide sequence ID" value="NZ_BDFD01000006.1"/>
</dbReference>
<accession>A0A1L8CM15</accession>
<comment type="caution">
    <text evidence="1">The sequence shown here is derived from an EMBL/GenBank/DDBJ whole genome shotgun (WGS) entry which is preliminary data.</text>
</comment>
<dbReference type="STRING" id="1921010.MMIC_P0907"/>
<evidence type="ECO:0000313" key="2">
    <source>
        <dbReference type="Proteomes" id="UP000231632"/>
    </source>
</evidence>
<proteinExistence type="predicted"/>